<evidence type="ECO:0000313" key="4">
    <source>
        <dbReference type="Proteomes" id="UP000248917"/>
    </source>
</evidence>
<dbReference type="Pfam" id="PF00581">
    <property type="entry name" value="Rhodanese"/>
    <property type="match status" value="1"/>
</dbReference>
<keyword evidence="4" id="KW-1185">Reference proteome</keyword>
<feature type="domain" description="Rhodanese" evidence="2">
    <location>
        <begin position="14"/>
        <end position="135"/>
    </location>
</feature>
<accession>A0A326RJ69</accession>
<dbReference type="AlphaFoldDB" id="A0A326RJ69"/>
<dbReference type="InterPro" id="IPR017582">
    <property type="entry name" value="SelU"/>
</dbReference>
<sequence length="348" mass="39791">MAEQLISLNDFWKLRKQIPLIDARSEGEFGQSQIPGSFNLPILTNEERVKVGTLYKEKGALEATLKGFELVGPRFHQIQKEALDRFPGRQAIVYCWRGGMRSQILSWLLSMVGFEIFRLKGGYKTYRTYTFEKVRETYPLLVLGGKTGTGKTVLLKKLKESGEQVIDLEGLAHHKGSSFGSIGQLPQPSVEQFENHLAEELRTTDSSIPIWVENESRKIGRVIIPDRFYEQMINSPLLEIHKTENERIEHIAEEYGQLPESELIAAVKRLQKRLGGLRTQQAILDIQVKNHPSWISNLLVYYDKTYDFDLHRHEASKTVHMDLSGLPVGNQVQLLLNTKNKFYGIPTN</sequence>
<dbReference type="Proteomes" id="UP000248917">
    <property type="component" value="Unassembled WGS sequence"/>
</dbReference>
<dbReference type="GO" id="GO:0002098">
    <property type="term" value="P:tRNA wobble uridine modification"/>
    <property type="evidence" value="ECO:0007669"/>
    <property type="project" value="InterPro"/>
</dbReference>
<dbReference type="Gene3D" id="3.40.250.10">
    <property type="entry name" value="Rhodanese-like domain"/>
    <property type="match status" value="1"/>
</dbReference>
<protein>
    <submittedName>
        <fullName evidence="3">tRNA 2-selenouridine synthase</fullName>
    </submittedName>
</protein>
<dbReference type="EMBL" id="QKTX01000022">
    <property type="protein sequence ID" value="PZV76825.1"/>
    <property type="molecule type" value="Genomic_DNA"/>
</dbReference>
<reference evidence="3 4" key="1">
    <citation type="submission" date="2018-06" db="EMBL/GenBank/DDBJ databases">
        <title>Genomic Encyclopedia of Archaeal and Bacterial Type Strains, Phase II (KMG-II): from individual species to whole genera.</title>
        <authorList>
            <person name="Goeker M."/>
        </authorList>
    </citation>
    <scope>NUCLEOTIDE SEQUENCE [LARGE SCALE GENOMIC DNA]</scope>
    <source>
        <strain evidence="3 4">T4</strain>
    </source>
</reference>
<organism evidence="3 4">
    <name type="scientific">Algoriphagus aquaeductus</name>
    <dbReference type="NCBI Taxonomy" id="475299"/>
    <lineage>
        <taxon>Bacteria</taxon>
        <taxon>Pseudomonadati</taxon>
        <taxon>Bacteroidota</taxon>
        <taxon>Cytophagia</taxon>
        <taxon>Cytophagales</taxon>
        <taxon>Cyclobacteriaceae</taxon>
        <taxon>Algoriphagus</taxon>
    </lineage>
</organism>
<dbReference type="InterPro" id="IPR036873">
    <property type="entry name" value="Rhodanese-like_dom_sf"/>
</dbReference>
<gene>
    <name evidence="3" type="ORF">CLV31_12255</name>
</gene>
<dbReference type="PANTHER" id="PTHR30401">
    <property type="entry name" value="TRNA 2-SELENOURIDINE SYNTHASE"/>
    <property type="match status" value="1"/>
</dbReference>
<comment type="caution">
    <text evidence="3">The sequence shown here is derived from an EMBL/GenBank/DDBJ whole genome shotgun (WGS) entry which is preliminary data.</text>
</comment>
<dbReference type="InterPro" id="IPR058840">
    <property type="entry name" value="AAA_SelU"/>
</dbReference>
<evidence type="ECO:0000256" key="1">
    <source>
        <dbReference type="ARBA" id="ARBA00023266"/>
    </source>
</evidence>
<name>A0A326RJ69_9BACT</name>
<dbReference type="PROSITE" id="PS50206">
    <property type="entry name" value="RHODANESE_3"/>
    <property type="match status" value="1"/>
</dbReference>
<keyword evidence="1" id="KW-0711">Selenium</keyword>
<evidence type="ECO:0000313" key="3">
    <source>
        <dbReference type="EMBL" id="PZV76825.1"/>
    </source>
</evidence>
<proteinExistence type="predicted"/>
<dbReference type="GO" id="GO:0043828">
    <property type="term" value="F:tRNA 2-selenouridine synthase activity"/>
    <property type="evidence" value="ECO:0007669"/>
    <property type="project" value="InterPro"/>
</dbReference>
<dbReference type="OrthoDB" id="9808735at2"/>
<dbReference type="NCBIfam" id="NF008752">
    <property type="entry name" value="PRK11784.1-4"/>
    <property type="match status" value="1"/>
</dbReference>
<dbReference type="NCBIfam" id="TIGR03167">
    <property type="entry name" value="tRNA_sel_U_synt"/>
    <property type="match status" value="1"/>
</dbReference>
<dbReference type="PANTHER" id="PTHR30401:SF0">
    <property type="entry name" value="TRNA 2-SELENOURIDINE SYNTHASE"/>
    <property type="match status" value="1"/>
</dbReference>
<dbReference type="SMART" id="SM00450">
    <property type="entry name" value="RHOD"/>
    <property type="match status" value="1"/>
</dbReference>
<evidence type="ECO:0000259" key="2">
    <source>
        <dbReference type="PROSITE" id="PS50206"/>
    </source>
</evidence>
<dbReference type="SUPFAM" id="SSF52821">
    <property type="entry name" value="Rhodanese/Cell cycle control phosphatase"/>
    <property type="match status" value="1"/>
</dbReference>
<dbReference type="RefSeq" id="WP_111394906.1">
    <property type="nucleotide sequence ID" value="NZ_QKTX01000022.1"/>
</dbReference>
<dbReference type="NCBIfam" id="NF008750">
    <property type="entry name" value="PRK11784.1-2"/>
    <property type="match status" value="1"/>
</dbReference>
<dbReference type="InterPro" id="IPR001763">
    <property type="entry name" value="Rhodanese-like_dom"/>
</dbReference>
<dbReference type="Pfam" id="PF26341">
    <property type="entry name" value="AAA_SelU"/>
    <property type="match status" value="1"/>
</dbReference>